<evidence type="ECO:0000313" key="3">
    <source>
        <dbReference type="Proteomes" id="UP000521943"/>
    </source>
</evidence>
<comment type="caution">
    <text evidence="2">The sequence shown here is derived from an EMBL/GenBank/DDBJ whole genome shotgun (WGS) entry which is preliminary data.</text>
</comment>
<feature type="compositionally biased region" description="Basic and acidic residues" evidence="1">
    <location>
        <begin position="119"/>
        <end position="128"/>
    </location>
</feature>
<feature type="compositionally biased region" description="Basic and acidic residues" evidence="1">
    <location>
        <begin position="49"/>
        <end position="66"/>
    </location>
</feature>
<reference evidence="2 3" key="1">
    <citation type="submission" date="2020-07" db="EMBL/GenBank/DDBJ databases">
        <title>Comparative genomics of pyrophilous fungi reveals a link between fire events and developmental genes.</title>
        <authorList>
            <consortium name="DOE Joint Genome Institute"/>
            <person name="Steindorff A.S."/>
            <person name="Carver A."/>
            <person name="Calhoun S."/>
            <person name="Stillman K."/>
            <person name="Liu H."/>
            <person name="Lipzen A."/>
            <person name="Pangilinan J."/>
            <person name="Labutti K."/>
            <person name="Bruns T.D."/>
            <person name="Grigoriev I.V."/>
        </authorList>
    </citation>
    <scope>NUCLEOTIDE SEQUENCE [LARGE SCALE GENOMIC DNA]</scope>
    <source>
        <strain evidence="2 3">CBS 144469</strain>
    </source>
</reference>
<sequence>MKLGSYPALSIPQSHSSSPPSRVPSSIHQQAPPPSLHGSAYQGNTRAGNPRDKGTGNHPPTREYDHHHSRAGSNTQERRRGSVDQPRARSSSRDKGKHREEYPNSRYHESNHEQPLQPKRPEPKEQQKRPFSPENINPDILDRDYGSDDEVYQYIVPLGVDVIFRDASGNEITRVGEFPAEPPPPPQSKEARSAPMVVVDEHGREIYRNFGSSNKRGFKYDGHILHDERRPGHK</sequence>
<feature type="region of interest" description="Disordered" evidence="1">
    <location>
        <begin position="1"/>
        <end position="145"/>
    </location>
</feature>
<name>A0A8H6MF16_9AGAR</name>
<proteinExistence type="predicted"/>
<evidence type="ECO:0000256" key="1">
    <source>
        <dbReference type="SAM" id="MobiDB-lite"/>
    </source>
</evidence>
<organism evidence="2 3">
    <name type="scientific">Ephemerocybe angulata</name>
    <dbReference type="NCBI Taxonomy" id="980116"/>
    <lineage>
        <taxon>Eukaryota</taxon>
        <taxon>Fungi</taxon>
        <taxon>Dikarya</taxon>
        <taxon>Basidiomycota</taxon>
        <taxon>Agaricomycotina</taxon>
        <taxon>Agaricomycetes</taxon>
        <taxon>Agaricomycetidae</taxon>
        <taxon>Agaricales</taxon>
        <taxon>Agaricineae</taxon>
        <taxon>Psathyrellaceae</taxon>
        <taxon>Ephemerocybe</taxon>
    </lineage>
</organism>
<evidence type="ECO:0000313" key="2">
    <source>
        <dbReference type="EMBL" id="KAF6762696.1"/>
    </source>
</evidence>
<dbReference type="EMBL" id="JACGCI010000007">
    <property type="protein sequence ID" value="KAF6762696.1"/>
    <property type="molecule type" value="Genomic_DNA"/>
</dbReference>
<dbReference type="AlphaFoldDB" id="A0A8H6MF16"/>
<feature type="compositionally biased region" description="Low complexity" evidence="1">
    <location>
        <begin position="7"/>
        <end position="26"/>
    </location>
</feature>
<accession>A0A8H6MF16</accession>
<dbReference type="OrthoDB" id="3240950at2759"/>
<dbReference type="Proteomes" id="UP000521943">
    <property type="component" value="Unassembled WGS sequence"/>
</dbReference>
<feature type="compositionally biased region" description="Basic and acidic residues" evidence="1">
    <location>
        <begin position="91"/>
        <end position="112"/>
    </location>
</feature>
<feature type="region of interest" description="Disordered" evidence="1">
    <location>
        <begin position="174"/>
        <end position="195"/>
    </location>
</feature>
<gene>
    <name evidence="2" type="ORF">DFP72DRAFT_564500</name>
</gene>
<protein>
    <submittedName>
        <fullName evidence="2">Uncharacterized protein</fullName>
    </submittedName>
</protein>
<keyword evidence="3" id="KW-1185">Reference proteome</keyword>